<dbReference type="GO" id="GO:0035091">
    <property type="term" value="F:phosphatidylinositol binding"/>
    <property type="evidence" value="ECO:0007669"/>
    <property type="project" value="InterPro"/>
</dbReference>
<evidence type="ECO:0000259" key="2">
    <source>
        <dbReference type="PROSITE" id="PS50195"/>
    </source>
</evidence>
<evidence type="ECO:0000256" key="1">
    <source>
        <dbReference type="SAM" id="MobiDB-lite"/>
    </source>
</evidence>
<feature type="compositionally biased region" description="Polar residues" evidence="1">
    <location>
        <begin position="18"/>
        <end position="37"/>
    </location>
</feature>
<protein>
    <submittedName>
        <fullName evidence="3">Sorting nexin-4</fullName>
    </submittedName>
</protein>
<feature type="region of interest" description="Disordered" evidence="1">
    <location>
        <begin position="14"/>
        <end position="101"/>
    </location>
</feature>
<feature type="domain" description="PX" evidence="2">
    <location>
        <begin position="116"/>
        <end position="243"/>
    </location>
</feature>
<dbReference type="Gene3D" id="3.30.1520.10">
    <property type="entry name" value="Phox-like domain"/>
    <property type="match status" value="1"/>
</dbReference>
<dbReference type="EMBL" id="JANTQA010000075">
    <property type="protein sequence ID" value="KAJ3423927.1"/>
    <property type="molecule type" value="Genomic_DNA"/>
</dbReference>
<dbReference type="PANTHER" id="PTHR10555:SF170">
    <property type="entry name" value="FI18122P1"/>
    <property type="match status" value="1"/>
</dbReference>
<reference evidence="3" key="1">
    <citation type="submission" date="2022-08" db="EMBL/GenBank/DDBJ databases">
        <title>Novel sulphate-reducing endosymbionts in the free-living metamonad Anaeramoeba.</title>
        <authorList>
            <person name="Jerlstrom-Hultqvist J."/>
            <person name="Cepicka I."/>
            <person name="Gallot-Lavallee L."/>
            <person name="Salas-Leiva D."/>
            <person name="Curtis B.A."/>
            <person name="Zahonova K."/>
            <person name="Pipaliya S."/>
            <person name="Dacks J."/>
            <person name="Roger A.J."/>
        </authorList>
    </citation>
    <scope>NUCLEOTIDE SEQUENCE</scope>
    <source>
        <strain evidence="3">Busselton2</strain>
    </source>
</reference>
<evidence type="ECO:0000313" key="3">
    <source>
        <dbReference type="EMBL" id="KAJ3423927.1"/>
    </source>
</evidence>
<dbReference type="Proteomes" id="UP001146793">
    <property type="component" value="Unassembled WGS sequence"/>
</dbReference>
<dbReference type="SMART" id="SM00312">
    <property type="entry name" value="PX"/>
    <property type="match status" value="1"/>
</dbReference>
<dbReference type="SUPFAM" id="SSF64268">
    <property type="entry name" value="PX domain"/>
    <property type="match status" value="1"/>
</dbReference>
<feature type="compositionally biased region" description="Low complexity" evidence="1">
    <location>
        <begin position="58"/>
        <end position="70"/>
    </location>
</feature>
<dbReference type="Pfam" id="PF00787">
    <property type="entry name" value="PX"/>
    <property type="match status" value="1"/>
</dbReference>
<proteinExistence type="predicted"/>
<dbReference type="GO" id="GO:0005768">
    <property type="term" value="C:endosome"/>
    <property type="evidence" value="ECO:0007669"/>
    <property type="project" value="TreeGrafter"/>
</dbReference>
<dbReference type="InterPro" id="IPR036871">
    <property type="entry name" value="PX_dom_sf"/>
</dbReference>
<feature type="compositionally biased region" description="Basic and acidic residues" evidence="1">
    <location>
        <begin position="71"/>
        <end position="80"/>
    </location>
</feature>
<gene>
    <name evidence="3" type="ORF">M0812_29558</name>
</gene>
<organism evidence="3 4">
    <name type="scientific">Anaeramoeba flamelloides</name>
    <dbReference type="NCBI Taxonomy" id="1746091"/>
    <lineage>
        <taxon>Eukaryota</taxon>
        <taxon>Metamonada</taxon>
        <taxon>Anaeramoebidae</taxon>
        <taxon>Anaeramoeba</taxon>
    </lineage>
</organism>
<evidence type="ECO:0000313" key="4">
    <source>
        <dbReference type="Proteomes" id="UP001146793"/>
    </source>
</evidence>
<dbReference type="AlphaFoldDB" id="A0AAV7Y237"/>
<name>A0AAV7Y237_9EUKA</name>
<dbReference type="PANTHER" id="PTHR10555">
    <property type="entry name" value="SORTING NEXIN"/>
    <property type="match status" value="1"/>
</dbReference>
<sequence length="292" mass="33580">MSQVDQYFLAFINRSESEYSGTETDSENINNQGTSEDISSERQIYDENEIGKNFQNQSGSSKSSVESSEGSENKNYDRTRSGSGSESVTSEEETKETNKNDRAKEIDTVLIGGENANFTIKLEIGQSESTKLTSFLTYGVITTVDNSFGITTNSNSQKRKFTTFTIKRRRKDFIWLVKSLSQNFPGVIIPTLPAKKIDPKLSQEFTEIRRTKLEHFFNEIAQHSFLHFSNDYRKFLSQETPNLYKIKTEKIVSKNGFTKLHEMYNEYEIESGDMEYINIQQKNWNIFLPVLV</sequence>
<accession>A0AAV7Y237</accession>
<comment type="caution">
    <text evidence="3">The sequence shown here is derived from an EMBL/GenBank/DDBJ whole genome shotgun (WGS) entry which is preliminary data.</text>
</comment>
<dbReference type="PROSITE" id="PS50195">
    <property type="entry name" value="PX"/>
    <property type="match status" value="1"/>
</dbReference>
<dbReference type="InterPro" id="IPR001683">
    <property type="entry name" value="PX_dom"/>
</dbReference>